<dbReference type="EMBL" id="CAAE01022622">
    <property type="protein sequence ID" value="CAG14440.1"/>
    <property type="molecule type" value="Genomic_DNA"/>
</dbReference>
<sequence length="180" mass="19466">SDLRPLPDVAMTGTCTRECREFGHSDACWMPGQPSPPRRGVKGRGQAVHLRALPGAGWARAADGQRQRQARRRQRPGRRVQSGRHALHGRYGARRRPGRERLRPGGDPAEPGGGVSPWQHPCRPDRQEGDLPVRAAPNPPRPRLLAPAPPLAVPMTHRAAAPGAPPPFSSPAPWQPSAVS</sequence>
<dbReference type="OrthoDB" id="9017167at2759"/>
<feature type="non-terminal residue" evidence="2">
    <location>
        <position position="1"/>
    </location>
</feature>
<dbReference type="AlphaFoldDB" id="Q4RAZ3"/>
<feature type="compositionally biased region" description="Pro residues" evidence="1">
    <location>
        <begin position="163"/>
        <end position="174"/>
    </location>
</feature>
<feature type="compositionally biased region" description="Low complexity" evidence="1">
    <location>
        <begin position="55"/>
        <end position="64"/>
    </location>
</feature>
<feature type="compositionally biased region" description="Basic and acidic residues" evidence="1">
    <location>
        <begin position="122"/>
        <end position="131"/>
    </location>
</feature>
<organism evidence="2">
    <name type="scientific">Tetraodon nigroviridis</name>
    <name type="common">Spotted green pufferfish</name>
    <name type="synonym">Chelonodon nigroviridis</name>
    <dbReference type="NCBI Taxonomy" id="99883"/>
    <lineage>
        <taxon>Eukaryota</taxon>
        <taxon>Metazoa</taxon>
        <taxon>Chordata</taxon>
        <taxon>Craniata</taxon>
        <taxon>Vertebrata</taxon>
        <taxon>Euteleostomi</taxon>
        <taxon>Actinopterygii</taxon>
        <taxon>Neopterygii</taxon>
        <taxon>Teleostei</taxon>
        <taxon>Neoteleostei</taxon>
        <taxon>Acanthomorphata</taxon>
        <taxon>Eupercaria</taxon>
        <taxon>Tetraodontiformes</taxon>
        <taxon>Tetradontoidea</taxon>
        <taxon>Tetraodontidae</taxon>
        <taxon>Tetraodon</taxon>
    </lineage>
</organism>
<reference evidence="2" key="2">
    <citation type="submission" date="2004-02" db="EMBL/GenBank/DDBJ databases">
        <authorList>
            <consortium name="Genoscope"/>
            <consortium name="Whitehead Institute Centre for Genome Research"/>
        </authorList>
    </citation>
    <scope>NUCLEOTIDE SEQUENCE</scope>
</reference>
<gene>
    <name evidence="2" type="ORF">GSTENG00037105001</name>
</gene>
<name>Q4RAZ3_TETNG</name>
<proteinExistence type="predicted"/>
<dbReference type="KEGG" id="tng:GSTEN00037105G001"/>
<protein>
    <submittedName>
        <fullName evidence="2">Chromosome undetermined SCAF22622, whole genome shotgun sequence</fullName>
    </submittedName>
</protein>
<evidence type="ECO:0000256" key="1">
    <source>
        <dbReference type="SAM" id="MobiDB-lite"/>
    </source>
</evidence>
<feature type="compositionally biased region" description="Pro residues" evidence="1">
    <location>
        <begin position="137"/>
        <end position="152"/>
    </location>
</feature>
<evidence type="ECO:0000313" key="2">
    <source>
        <dbReference type="EMBL" id="CAG14440.1"/>
    </source>
</evidence>
<accession>Q4RAZ3</accession>
<feature type="region of interest" description="Disordered" evidence="1">
    <location>
        <begin position="25"/>
        <end position="180"/>
    </location>
</feature>
<reference evidence="2" key="1">
    <citation type="journal article" date="2004" name="Nature">
        <title>Genome duplication in the teleost fish Tetraodon nigroviridis reveals the early vertebrate proto-karyotype.</title>
        <authorList>
            <person name="Jaillon O."/>
            <person name="Aury J.-M."/>
            <person name="Brunet F."/>
            <person name="Petit J.-L."/>
            <person name="Stange-Thomann N."/>
            <person name="Mauceli E."/>
            <person name="Bouneau L."/>
            <person name="Fischer C."/>
            <person name="Ozouf-Costaz C."/>
            <person name="Bernot A."/>
            <person name="Nicaud S."/>
            <person name="Jaffe D."/>
            <person name="Fisher S."/>
            <person name="Lutfalla G."/>
            <person name="Dossat C."/>
            <person name="Segurens B."/>
            <person name="Dasilva C."/>
            <person name="Salanoubat M."/>
            <person name="Levy M."/>
            <person name="Boudet N."/>
            <person name="Castellano S."/>
            <person name="Anthouard V."/>
            <person name="Jubin C."/>
            <person name="Castelli V."/>
            <person name="Katinka M."/>
            <person name="Vacherie B."/>
            <person name="Biemont C."/>
            <person name="Skalli Z."/>
            <person name="Cattolico L."/>
            <person name="Poulain J."/>
            <person name="De Berardinis V."/>
            <person name="Cruaud C."/>
            <person name="Duprat S."/>
            <person name="Brottier P."/>
            <person name="Coutanceau J.-P."/>
            <person name="Gouzy J."/>
            <person name="Parra G."/>
            <person name="Lardier G."/>
            <person name="Chapple C."/>
            <person name="McKernan K.J."/>
            <person name="McEwan P."/>
            <person name="Bosak S."/>
            <person name="Kellis M."/>
            <person name="Volff J.-N."/>
            <person name="Guigo R."/>
            <person name="Zody M.C."/>
            <person name="Mesirov J."/>
            <person name="Lindblad-Toh K."/>
            <person name="Birren B."/>
            <person name="Nusbaum C."/>
            <person name="Kahn D."/>
            <person name="Robinson-Rechavi M."/>
            <person name="Laudet V."/>
            <person name="Schachter V."/>
            <person name="Quetier F."/>
            <person name="Saurin W."/>
            <person name="Scarpelli C."/>
            <person name="Wincker P."/>
            <person name="Lander E.S."/>
            <person name="Weissenbach J."/>
            <person name="Roest Crollius H."/>
        </authorList>
    </citation>
    <scope>NUCLEOTIDE SEQUENCE [LARGE SCALE GENOMIC DNA]</scope>
</reference>
<feature type="compositionally biased region" description="Basic residues" evidence="1">
    <location>
        <begin position="68"/>
        <end position="98"/>
    </location>
</feature>